<dbReference type="SUPFAM" id="SSF81606">
    <property type="entry name" value="PP2C-like"/>
    <property type="match status" value="1"/>
</dbReference>
<organism evidence="5 6">
    <name type="scientific">Kineococcus rhizosphaerae</name>
    <dbReference type="NCBI Taxonomy" id="559628"/>
    <lineage>
        <taxon>Bacteria</taxon>
        <taxon>Bacillati</taxon>
        <taxon>Actinomycetota</taxon>
        <taxon>Actinomycetes</taxon>
        <taxon>Kineosporiales</taxon>
        <taxon>Kineosporiaceae</taxon>
        <taxon>Kineococcus</taxon>
    </lineage>
</organism>
<evidence type="ECO:0000259" key="3">
    <source>
        <dbReference type="SMART" id="SM00065"/>
    </source>
</evidence>
<evidence type="ECO:0000313" key="5">
    <source>
        <dbReference type="EMBL" id="PRY10821.1"/>
    </source>
</evidence>
<dbReference type="Pfam" id="PF13185">
    <property type="entry name" value="GAF_2"/>
    <property type="match status" value="1"/>
</dbReference>
<comment type="caution">
    <text evidence="5">The sequence shown here is derived from an EMBL/GenBank/DDBJ whole genome shotgun (WGS) entry which is preliminary data.</text>
</comment>
<proteinExistence type="predicted"/>
<dbReference type="InterPro" id="IPR003018">
    <property type="entry name" value="GAF"/>
</dbReference>
<feature type="domain" description="PPM-type phosphatase" evidence="4">
    <location>
        <begin position="375"/>
        <end position="595"/>
    </location>
</feature>
<dbReference type="Gene3D" id="3.60.40.10">
    <property type="entry name" value="PPM-type phosphatase domain"/>
    <property type="match status" value="1"/>
</dbReference>
<accession>A0A2T0QXR4</accession>
<keyword evidence="1" id="KW-0378">Hydrolase</keyword>
<dbReference type="SMART" id="SM00331">
    <property type="entry name" value="PP2C_SIG"/>
    <property type="match status" value="1"/>
</dbReference>
<evidence type="ECO:0000256" key="2">
    <source>
        <dbReference type="SAM" id="MobiDB-lite"/>
    </source>
</evidence>
<evidence type="ECO:0000259" key="4">
    <source>
        <dbReference type="SMART" id="SM00331"/>
    </source>
</evidence>
<sequence>MPTRGQTSDDAPVQDAPGEQGPLEAVSELAETTLLPARPDADLDRFARLGTTALGTPVALVSMVSRHGQVFPGSVGLPEPWQSARETPLTHSLCQHVVTSGKPFTVEDARLDPLTRDSLAIPDLGVVAYAGVPLRLPDPRTGVAAPDAPVVGVLCAIDGAPRSWTSEQLGVLEDLAAACAAELGLRLLEERNRLLLSLGDALVGARTVEEVSATVAAVTRSELGGAWSGLLLPDGPRRLRFVDLDTLPPGTSAAWRTIDLDAPVPSAAAARERRPLLFADVAELRAAFPDVEGKAAMPDFAASAYLPLLVQDRLVGVLCLVWESPRQTLEAEADVWSALARFTAQALDRATLDADRRSRAHVLQASLLPRLPEATGRLQVRGRYVPASREDQIGGDWYDVVVGSGADPGSATLVLGDVVGHDMAAAATMAQVRGLLRAFVWEGGPSPTGPVERLDRALAGLGIDALATLVVACVQDTTDGFVVRWTNAGHPPPVLLLPDGRTELLDAASDLLVGLVPESPRHEHVVTVPAGSTLVLYTDGLIEHRGRSLAGGLDRVRESLRRGRSLELDELLDVLLAELVGNWGEDDCALLAVRFP</sequence>
<gene>
    <name evidence="5" type="ORF">CLV37_11585</name>
</gene>
<dbReference type="AlphaFoldDB" id="A0A2T0QXR4"/>
<evidence type="ECO:0000256" key="1">
    <source>
        <dbReference type="ARBA" id="ARBA00022801"/>
    </source>
</evidence>
<feature type="domain" description="GAF" evidence="3">
    <location>
        <begin position="207"/>
        <end position="357"/>
    </location>
</feature>
<name>A0A2T0QXR4_9ACTN</name>
<dbReference type="InterPro" id="IPR036457">
    <property type="entry name" value="PPM-type-like_dom_sf"/>
</dbReference>
<dbReference type="SMART" id="SM00065">
    <property type="entry name" value="GAF"/>
    <property type="match status" value="2"/>
</dbReference>
<feature type="domain" description="GAF" evidence="3">
    <location>
        <begin position="38"/>
        <end position="193"/>
    </location>
</feature>
<dbReference type="PANTHER" id="PTHR43156:SF2">
    <property type="entry name" value="STAGE II SPORULATION PROTEIN E"/>
    <property type="match status" value="1"/>
</dbReference>
<dbReference type="InterPro" id="IPR001932">
    <property type="entry name" value="PPM-type_phosphatase-like_dom"/>
</dbReference>
<dbReference type="SUPFAM" id="SSF55781">
    <property type="entry name" value="GAF domain-like"/>
    <property type="match status" value="2"/>
</dbReference>
<evidence type="ECO:0000313" key="6">
    <source>
        <dbReference type="Proteomes" id="UP000238083"/>
    </source>
</evidence>
<dbReference type="EMBL" id="PVZF01000015">
    <property type="protein sequence ID" value="PRY10821.1"/>
    <property type="molecule type" value="Genomic_DNA"/>
</dbReference>
<dbReference type="PANTHER" id="PTHR43156">
    <property type="entry name" value="STAGE II SPORULATION PROTEIN E-RELATED"/>
    <property type="match status" value="1"/>
</dbReference>
<dbReference type="Gene3D" id="3.30.450.40">
    <property type="match status" value="2"/>
</dbReference>
<keyword evidence="6" id="KW-1185">Reference proteome</keyword>
<reference evidence="5 6" key="1">
    <citation type="submission" date="2018-03" db="EMBL/GenBank/DDBJ databases">
        <title>Genomic Encyclopedia of Archaeal and Bacterial Type Strains, Phase II (KMG-II): from individual species to whole genera.</title>
        <authorList>
            <person name="Goeker M."/>
        </authorList>
    </citation>
    <scope>NUCLEOTIDE SEQUENCE [LARGE SCALE GENOMIC DNA]</scope>
    <source>
        <strain evidence="5 6">DSM 19711</strain>
    </source>
</reference>
<dbReference type="Proteomes" id="UP000238083">
    <property type="component" value="Unassembled WGS sequence"/>
</dbReference>
<dbReference type="InterPro" id="IPR052016">
    <property type="entry name" value="Bact_Sigma-Reg"/>
</dbReference>
<dbReference type="Pfam" id="PF07228">
    <property type="entry name" value="SpoIIE"/>
    <property type="match status" value="1"/>
</dbReference>
<dbReference type="InterPro" id="IPR029016">
    <property type="entry name" value="GAF-like_dom_sf"/>
</dbReference>
<dbReference type="GO" id="GO:0016791">
    <property type="term" value="F:phosphatase activity"/>
    <property type="evidence" value="ECO:0007669"/>
    <property type="project" value="TreeGrafter"/>
</dbReference>
<protein>
    <submittedName>
        <fullName evidence="5">GAF domain-containing protein</fullName>
    </submittedName>
</protein>
<feature type="region of interest" description="Disordered" evidence="2">
    <location>
        <begin position="1"/>
        <end position="20"/>
    </location>
</feature>
<dbReference type="Pfam" id="PF01590">
    <property type="entry name" value="GAF"/>
    <property type="match status" value="1"/>
</dbReference>